<dbReference type="Proteomes" id="UP000325081">
    <property type="component" value="Unassembled WGS sequence"/>
</dbReference>
<feature type="region of interest" description="Disordered" evidence="1">
    <location>
        <begin position="1"/>
        <end position="34"/>
    </location>
</feature>
<comment type="caution">
    <text evidence="2">The sequence shown here is derived from an EMBL/GenBank/DDBJ whole genome shotgun (WGS) entry which is preliminary data.</text>
</comment>
<evidence type="ECO:0000313" key="3">
    <source>
        <dbReference type="Proteomes" id="UP000325081"/>
    </source>
</evidence>
<evidence type="ECO:0000313" key="2">
    <source>
        <dbReference type="EMBL" id="GER39052.1"/>
    </source>
</evidence>
<keyword evidence="3" id="KW-1185">Reference proteome</keyword>
<sequence>MKKNEALQKPRGKPLDLSGHYKPSSNTNKAPRKFSVKHSPLNNAFEEALVADVILATSKGAYMLTGFCAEQISKPGVRGMRGFRKKRREGSQKKGRALLLKREATIPISGGDGRLSMSLEGGGKRFAIGNYEAGRWPFFARYPREAPSTKLDLLIGSNVVFSYDLKSVQVASVLSV</sequence>
<proteinExistence type="predicted"/>
<name>A0A5A7Q2M1_STRAF</name>
<protein>
    <submittedName>
        <fullName evidence="2">Arsenite oxidase large subunit</fullName>
    </submittedName>
</protein>
<dbReference type="AlphaFoldDB" id="A0A5A7Q2M1"/>
<gene>
    <name evidence="2" type="ORF">STAS_15642</name>
</gene>
<evidence type="ECO:0000256" key="1">
    <source>
        <dbReference type="SAM" id="MobiDB-lite"/>
    </source>
</evidence>
<reference evidence="3" key="1">
    <citation type="journal article" date="2019" name="Curr. Biol.">
        <title>Genome Sequence of Striga asiatica Provides Insight into the Evolution of Plant Parasitism.</title>
        <authorList>
            <person name="Yoshida S."/>
            <person name="Kim S."/>
            <person name="Wafula E.K."/>
            <person name="Tanskanen J."/>
            <person name="Kim Y.M."/>
            <person name="Honaas L."/>
            <person name="Yang Z."/>
            <person name="Spallek T."/>
            <person name="Conn C.E."/>
            <person name="Ichihashi Y."/>
            <person name="Cheong K."/>
            <person name="Cui S."/>
            <person name="Der J.P."/>
            <person name="Gundlach H."/>
            <person name="Jiao Y."/>
            <person name="Hori C."/>
            <person name="Ishida J.K."/>
            <person name="Kasahara H."/>
            <person name="Kiba T."/>
            <person name="Kim M.S."/>
            <person name="Koo N."/>
            <person name="Laohavisit A."/>
            <person name="Lee Y.H."/>
            <person name="Lumba S."/>
            <person name="McCourt P."/>
            <person name="Mortimer J.C."/>
            <person name="Mutuku J.M."/>
            <person name="Nomura T."/>
            <person name="Sasaki-Sekimoto Y."/>
            <person name="Seto Y."/>
            <person name="Wang Y."/>
            <person name="Wakatake T."/>
            <person name="Sakakibara H."/>
            <person name="Demura T."/>
            <person name="Yamaguchi S."/>
            <person name="Yoneyama K."/>
            <person name="Manabe R.I."/>
            <person name="Nelson D.C."/>
            <person name="Schulman A.H."/>
            <person name="Timko M.P."/>
            <person name="dePamphilis C.W."/>
            <person name="Choi D."/>
            <person name="Shirasu K."/>
        </authorList>
    </citation>
    <scope>NUCLEOTIDE SEQUENCE [LARGE SCALE GENOMIC DNA]</scope>
    <source>
        <strain evidence="3">cv. UVA1</strain>
    </source>
</reference>
<accession>A0A5A7Q2M1</accession>
<organism evidence="2 3">
    <name type="scientific">Striga asiatica</name>
    <name type="common">Asiatic witchweed</name>
    <name type="synonym">Buchnera asiatica</name>
    <dbReference type="NCBI Taxonomy" id="4170"/>
    <lineage>
        <taxon>Eukaryota</taxon>
        <taxon>Viridiplantae</taxon>
        <taxon>Streptophyta</taxon>
        <taxon>Embryophyta</taxon>
        <taxon>Tracheophyta</taxon>
        <taxon>Spermatophyta</taxon>
        <taxon>Magnoliopsida</taxon>
        <taxon>eudicotyledons</taxon>
        <taxon>Gunneridae</taxon>
        <taxon>Pentapetalae</taxon>
        <taxon>asterids</taxon>
        <taxon>lamiids</taxon>
        <taxon>Lamiales</taxon>
        <taxon>Orobanchaceae</taxon>
        <taxon>Buchnereae</taxon>
        <taxon>Striga</taxon>
    </lineage>
</organism>
<dbReference type="EMBL" id="BKCP01005572">
    <property type="protein sequence ID" value="GER39052.1"/>
    <property type="molecule type" value="Genomic_DNA"/>
</dbReference>